<sequence length="243" mass="28970">MYLRYLQLDLPYRENPETLKSVMTQHNCTYEDAIRIDYEENWMKSIRRRFELETRCIASMFIRLLGKYKTKDCSKICISCVEKVTRANYDTCMGICLVEYKLDYVDFFSKNDYEKKKIIFQIIKESISNIAKEKSWELIPLQEVFNKMEELSYNNFWTFGKKAKSPDKLYTAELYIEHKIGTIDFFAVIRNNQDEIVEKKLIISEIPSEYAYTQHLGKLVWVSDTEIHLNDKTGFTLFSIHLN</sequence>
<dbReference type="EMBL" id="LKET01000040">
    <property type="protein sequence ID" value="KPU43270.1"/>
    <property type="molecule type" value="Genomic_DNA"/>
</dbReference>
<dbReference type="AlphaFoldDB" id="A0A0P8Y921"/>
<comment type="caution">
    <text evidence="1">The sequence shown here is derived from an EMBL/GenBank/DDBJ whole genome shotgun (WGS) entry which is preliminary data.</text>
</comment>
<proteinExistence type="predicted"/>
<gene>
    <name evidence="1" type="ORF">OXPF_31640</name>
</gene>
<evidence type="ECO:0000313" key="1">
    <source>
        <dbReference type="EMBL" id="KPU43270.1"/>
    </source>
</evidence>
<accession>A0A0P8Y921</accession>
<dbReference type="RefSeq" id="WP_054876166.1">
    <property type="nucleotide sequence ID" value="NZ_LKET01000040.1"/>
</dbReference>
<dbReference type="Proteomes" id="UP000050326">
    <property type="component" value="Unassembled WGS sequence"/>
</dbReference>
<dbReference type="OrthoDB" id="2425044at2"/>
<protein>
    <submittedName>
        <fullName evidence="1">Uncharacterized protein</fullName>
    </submittedName>
</protein>
<name>A0A0P8Y921_9CLOT</name>
<evidence type="ECO:0000313" key="2">
    <source>
        <dbReference type="Proteomes" id="UP000050326"/>
    </source>
</evidence>
<keyword evidence="2" id="KW-1185">Reference proteome</keyword>
<reference evidence="1 2" key="1">
    <citation type="submission" date="2015-09" db="EMBL/GenBank/DDBJ databases">
        <title>Genome sequence of Oxobacter pfennigii DSM 3222.</title>
        <authorList>
            <person name="Poehlein A."/>
            <person name="Bengelsdorf F.R."/>
            <person name="Schiel-Bengelsdorf B."/>
            <person name="Duerre P."/>
            <person name="Daniel R."/>
        </authorList>
    </citation>
    <scope>NUCLEOTIDE SEQUENCE [LARGE SCALE GENOMIC DNA]</scope>
    <source>
        <strain evidence="1 2">DSM 3222</strain>
    </source>
</reference>
<organism evidence="1 2">
    <name type="scientific">Oxobacter pfennigii</name>
    <dbReference type="NCBI Taxonomy" id="36849"/>
    <lineage>
        <taxon>Bacteria</taxon>
        <taxon>Bacillati</taxon>
        <taxon>Bacillota</taxon>
        <taxon>Clostridia</taxon>
        <taxon>Eubacteriales</taxon>
        <taxon>Clostridiaceae</taxon>
        <taxon>Oxobacter</taxon>
    </lineage>
</organism>